<dbReference type="KEGG" id="mbr:MONBRDRAFT_22383"/>
<keyword evidence="1" id="KW-0732">Signal</keyword>
<dbReference type="Proteomes" id="UP000001357">
    <property type="component" value="Unassembled WGS sequence"/>
</dbReference>
<reference evidence="2 3" key="1">
    <citation type="journal article" date="2008" name="Nature">
        <title>The genome of the choanoflagellate Monosiga brevicollis and the origin of metazoans.</title>
        <authorList>
            <consortium name="JGI Sequencing"/>
            <person name="King N."/>
            <person name="Westbrook M.J."/>
            <person name="Young S.L."/>
            <person name="Kuo A."/>
            <person name="Abedin M."/>
            <person name="Chapman J."/>
            <person name="Fairclough S."/>
            <person name="Hellsten U."/>
            <person name="Isogai Y."/>
            <person name="Letunic I."/>
            <person name="Marr M."/>
            <person name="Pincus D."/>
            <person name="Putnam N."/>
            <person name="Rokas A."/>
            <person name="Wright K.J."/>
            <person name="Zuzow R."/>
            <person name="Dirks W."/>
            <person name="Good M."/>
            <person name="Goodstein D."/>
            <person name="Lemons D."/>
            <person name="Li W."/>
            <person name="Lyons J.B."/>
            <person name="Morris A."/>
            <person name="Nichols S."/>
            <person name="Richter D.J."/>
            <person name="Salamov A."/>
            <person name="Bork P."/>
            <person name="Lim W.A."/>
            <person name="Manning G."/>
            <person name="Miller W.T."/>
            <person name="McGinnis W."/>
            <person name="Shapiro H."/>
            <person name="Tjian R."/>
            <person name="Grigoriev I.V."/>
            <person name="Rokhsar D."/>
        </authorList>
    </citation>
    <scope>NUCLEOTIDE SEQUENCE [LARGE SCALE GENOMIC DNA]</scope>
    <source>
        <strain evidence="3">MX1 / ATCC 50154</strain>
    </source>
</reference>
<evidence type="ECO:0000313" key="2">
    <source>
        <dbReference type="EMBL" id="EDQ93034.1"/>
    </source>
</evidence>
<dbReference type="EMBL" id="CH991543">
    <property type="protein sequence ID" value="EDQ93034.1"/>
    <property type="molecule type" value="Genomic_DNA"/>
</dbReference>
<accession>A9UQF0</accession>
<dbReference type="AlphaFoldDB" id="A9UQF0"/>
<evidence type="ECO:0000313" key="3">
    <source>
        <dbReference type="Proteomes" id="UP000001357"/>
    </source>
</evidence>
<protein>
    <submittedName>
        <fullName evidence="2">Uncharacterized protein</fullName>
    </submittedName>
</protein>
<dbReference type="RefSeq" id="XP_001742796.1">
    <property type="nucleotide sequence ID" value="XM_001742744.1"/>
</dbReference>
<feature type="chain" id="PRO_5002744797" evidence="1">
    <location>
        <begin position="25"/>
        <end position="964"/>
    </location>
</feature>
<dbReference type="GeneID" id="5888108"/>
<evidence type="ECO:0000256" key="1">
    <source>
        <dbReference type="SAM" id="SignalP"/>
    </source>
</evidence>
<keyword evidence="3" id="KW-1185">Reference proteome</keyword>
<organism evidence="2 3">
    <name type="scientific">Monosiga brevicollis</name>
    <name type="common">Choanoflagellate</name>
    <dbReference type="NCBI Taxonomy" id="81824"/>
    <lineage>
        <taxon>Eukaryota</taxon>
        <taxon>Choanoflagellata</taxon>
        <taxon>Craspedida</taxon>
        <taxon>Salpingoecidae</taxon>
        <taxon>Monosiga</taxon>
    </lineage>
</organism>
<gene>
    <name evidence="2" type="ORF">MONBRDRAFT_22383</name>
</gene>
<proteinExistence type="predicted"/>
<sequence>MEGSSARAPWILAVLALVVVVARGISVQVPKSGGSAAWTVIPHKDIANNSYTLYRAVTNCGEVQQLPPCNTTALRAICESTPECLAFNTNGYLKSTASTAHMVDAKSDTWVMAGGKPPVTPIHLPYEIPPQKDLHYSEGLRNASAQGPPSLPALLQDGQAPIATWARLQWKGSTINASVEQMVFDRWQFRGLAPGTLLSPDAPLVAVLEYQTDQWGYLAFVTSDPSQALVLRQTVGRLSDIQQAVYTMDEMYYDLLSGSLTDLVATDILAKTSEPTSEELLKYMTPTPDYGLLGTVKSTMKWTTAIVGRIKRADDYLMEFPANLSFPSPGSVVFDPLTHLKSRPQNYSVVKNGLFGGYYRVVMTSARNPNTPQGFEQVAFAADLADRSTQLFIRLYDMETDATTYYQQSGNVSDAPQPIPASLFYQYLLVYHASLQATLATKRPMAVTLPSTELRQMDMAMGALVEGLTVFLDLLPNYGTGFDYWSVRVDRGSGLPLTSFAVDNALSEWGFPALAEARVQYYMQTFVRPDGTINLYNWSQPPCPMPESPTGQFNDGLADYGRLLDLYTTTALLSQNMDWAKTNLPNITHVADYILRLQNTTSNVTDPSDWRFGLIYGSAEHDTCQDQDFYVDVQAWSWRGLLEFGNFLNQTGLGDGQPYLAAAHLMQTKLFARLPNVTVFDEQGKPVFVSAKLLNTDQPYRSMVESREAEYANFRYWPETVLAGALPDGYDEAMLAYRDTHMGIISGMSRWSDHLDDMPSLGYGYGHLRYNRLPEFHMLHYGHMANYMSPGVFSSTEQLSIYGADRFRTYVTPEVGSERDLDFCVVSASLPAFFTKWQLVFAPRDLNQVELAKAAPQRWYDAGSFGVSAARTRWGVISFSVEATHDATQLQLTFEPSTLVNQKCPSIVASAKLLSDLGAWQTVVVDGPMVVTDTDTTLGTATLEFTTCANAINATVYFKPTRGA</sequence>
<name>A9UQF0_MONBE</name>
<dbReference type="InParanoid" id="A9UQF0"/>
<feature type="signal peptide" evidence="1">
    <location>
        <begin position="1"/>
        <end position="24"/>
    </location>
</feature>
<dbReference type="eggNOG" id="ENOG502T2PT">
    <property type="taxonomic scope" value="Eukaryota"/>
</dbReference>